<organism evidence="6 7">
    <name type="scientific">Daphnia magna</name>
    <dbReference type="NCBI Taxonomy" id="35525"/>
    <lineage>
        <taxon>Eukaryota</taxon>
        <taxon>Metazoa</taxon>
        <taxon>Ecdysozoa</taxon>
        <taxon>Arthropoda</taxon>
        <taxon>Crustacea</taxon>
        <taxon>Branchiopoda</taxon>
        <taxon>Diplostraca</taxon>
        <taxon>Cladocera</taxon>
        <taxon>Anomopoda</taxon>
        <taxon>Daphniidae</taxon>
        <taxon>Daphnia</taxon>
    </lineage>
</organism>
<keyword evidence="2" id="KW-0547">Nucleotide-binding</keyword>
<reference evidence="6 7" key="1">
    <citation type="journal article" date="2023" name="Nucleic Acids Res.">
        <title>The hologenome of Daphnia magna reveals possible DNA methylation and microbiome-mediated evolution of the host genome.</title>
        <authorList>
            <person name="Chaturvedi A."/>
            <person name="Li X."/>
            <person name="Dhandapani V."/>
            <person name="Marshall H."/>
            <person name="Kissane S."/>
            <person name="Cuenca-Cambronero M."/>
            <person name="Asole G."/>
            <person name="Calvet F."/>
            <person name="Ruiz-Romero M."/>
            <person name="Marangio P."/>
            <person name="Guigo R."/>
            <person name="Rago D."/>
            <person name="Mirbahai L."/>
            <person name="Eastwood N."/>
            <person name="Colbourne J.K."/>
            <person name="Zhou J."/>
            <person name="Mallon E."/>
            <person name="Orsini L."/>
        </authorList>
    </citation>
    <scope>NUCLEOTIDE SEQUENCE [LARGE SCALE GENOMIC DNA]</scope>
    <source>
        <strain evidence="6">LRV0_1</strain>
    </source>
</reference>
<keyword evidence="3" id="KW-0332">GMP biosynthesis</keyword>
<name>A0ABQ9ZZT4_9CRUS</name>
<proteinExistence type="predicted"/>
<evidence type="ECO:0000256" key="1">
    <source>
        <dbReference type="ARBA" id="ARBA00022598"/>
    </source>
</evidence>
<dbReference type="Proteomes" id="UP001234178">
    <property type="component" value="Unassembled WGS sequence"/>
</dbReference>
<evidence type="ECO:0000256" key="3">
    <source>
        <dbReference type="ARBA" id="ARBA00022749"/>
    </source>
</evidence>
<dbReference type="Gene3D" id="3.40.50.880">
    <property type="match status" value="1"/>
</dbReference>
<keyword evidence="4" id="KW-0658">Purine biosynthesis</keyword>
<dbReference type="EMBL" id="JAOYFB010000036">
    <property type="protein sequence ID" value="KAK4018190.1"/>
    <property type="molecule type" value="Genomic_DNA"/>
</dbReference>
<evidence type="ECO:0000256" key="4">
    <source>
        <dbReference type="ARBA" id="ARBA00022755"/>
    </source>
</evidence>
<keyword evidence="5" id="KW-0067">ATP-binding</keyword>
<evidence type="ECO:0000313" key="6">
    <source>
        <dbReference type="EMBL" id="KAK4018190.1"/>
    </source>
</evidence>
<dbReference type="InterPro" id="IPR029062">
    <property type="entry name" value="Class_I_gatase-like"/>
</dbReference>
<keyword evidence="7" id="KW-1185">Reference proteome</keyword>
<comment type="caution">
    <text evidence="6">The sequence shown here is derived from an EMBL/GenBank/DDBJ whole genome shotgun (WGS) entry which is preliminary data.</text>
</comment>
<dbReference type="SUPFAM" id="SSF52317">
    <property type="entry name" value="Class I glutamine amidotransferase-like"/>
    <property type="match status" value="1"/>
</dbReference>
<evidence type="ECO:0000313" key="7">
    <source>
        <dbReference type="Proteomes" id="UP001234178"/>
    </source>
</evidence>
<accession>A0ABQ9ZZT4</accession>
<gene>
    <name evidence="6" type="ORF">OUZ56_000258</name>
</gene>
<evidence type="ECO:0008006" key="8">
    <source>
        <dbReference type="Google" id="ProtNLM"/>
    </source>
</evidence>
<sequence>MSSVLMPTKCHWKDCKKIFKWRLILQSSTSQADTHPESHGVREQCVESDIQALETPAALLLQQGYKAIIISGGPSGASQFTQRMPHYTSQQSLLAVFQCREFVMHAINQQCIRWNGGEKRYKIAEGLRCVAKCSRHIISAIADTERRLYGVKFHDLIENGRKMLHNFLFDICGLQGGFTSICKGFLR</sequence>
<dbReference type="PANTHER" id="PTHR11922">
    <property type="entry name" value="GMP SYNTHASE-RELATED"/>
    <property type="match status" value="1"/>
</dbReference>
<protein>
    <recommendedName>
        <fullName evidence="8">GMP synthase</fullName>
    </recommendedName>
</protein>
<evidence type="ECO:0000256" key="5">
    <source>
        <dbReference type="ARBA" id="ARBA00022840"/>
    </source>
</evidence>
<dbReference type="PANTHER" id="PTHR11922:SF2">
    <property type="entry name" value="GMP SYNTHASE [GLUTAMINE-HYDROLYZING]"/>
    <property type="match status" value="1"/>
</dbReference>
<evidence type="ECO:0000256" key="2">
    <source>
        <dbReference type="ARBA" id="ARBA00022741"/>
    </source>
</evidence>
<keyword evidence="1" id="KW-0436">Ligase</keyword>